<dbReference type="SUPFAM" id="SSF47413">
    <property type="entry name" value="lambda repressor-like DNA-binding domains"/>
    <property type="match status" value="1"/>
</dbReference>
<dbReference type="CDD" id="cd00093">
    <property type="entry name" value="HTH_XRE"/>
    <property type="match status" value="1"/>
</dbReference>
<proteinExistence type="predicted"/>
<dbReference type="InterPro" id="IPR001387">
    <property type="entry name" value="Cro/C1-type_HTH"/>
</dbReference>
<dbReference type="PROSITE" id="PS50943">
    <property type="entry name" value="HTH_CROC1"/>
    <property type="match status" value="1"/>
</dbReference>
<evidence type="ECO:0000259" key="1">
    <source>
        <dbReference type="PROSITE" id="PS50943"/>
    </source>
</evidence>
<dbReference type="EMBL" id="RKIO01000001">
    <property type="protein sequence ID" value="RSC20353.1"/>
    <property type="molecule type" value="Genomic_DNA"/>
</dbReference>
<evidence type="ECO:0000313" key="2">
    <source>
        <dbReference type="EMBL" id="RSC20353.1"/>
    </source>
</evidence>
<feature type="domain" description="HTH cro/C1-type" evidence="1">
    <location>
        <begin position="84"/>
        <end position="116"/>
    </location>
</feature>
<evidence type="ECO:0000313" key="3">
    <source>
        <dbReference type="Proteomes" id="UP000272140"/>
    </source>
</evidence>
<organism evidence="2 3">
    <name type="scientific">Burkholderia cenocepacia</name>
    <dbReference type="NCBI Taxonomy" id="95486"/>
    <lineage>
        <taxon>Bacteria</taxon>
        <taxon>Pseudomonadati</taxon>
        <taxon>Pseudomonadota</taxon>
        <taxon>Betaproteobacteria</taxon>
        <taxon>Burkholderiales</taxon>
        <taxon>Burkholderiaceae</taxon>
        <taxon>Burkholderia</taxon>
        <taxon>Burkholderia cepacia complex</taxon>
    </lineage>
</organism>
<dbReference type="Pfam" id="PF01381">
    <property type="entry name" value="HTH_3"/>
    <property type="match status" value="1"/>
</dbReference>
<comment type="caution">
    <text evidence="2">The sequence shown here is derived from an EMBL/GenBank/DDBJ whole genome shotgun (WGS) entry which is preliminary data.</text>
</comment>
<dbReference type="InterPro" id="IPR010982">
    <property type="entry name" value="Lambda_DNA-bd_dom_sf"/>
</dbReference>
<dbReference type="GO" id="GO:0003677">
    <property type="term" value="F:DNA binding"/>
    <property type="evidence" value="ECO:0007669"/>
    <property type="project" value="InterPro"/>
</dbReference>
<accession>A0A427PL03</accession>
<dbReference type="AlphaFoldDB" id="A0A427PL03"/>
<protein>
    <recommendedName>
        <fullName evidence="1">HTH cro/C1-type domain-containing protein</fullName>
    </recommendedName>
</protein>
<sequence length="238" mass="26177">MSVLYVYRCPECGHRGQVHHPDDSYDGAAATCEKCYSPVTLEWDGGVTFEVGRRGLPPGFAGDPLGPHATHPADDAAAPTPEALKHLRLRHGRTQADVAACVGVEPRQVQRWEAGKPTMPTAAWQLLRREWGTRFREDFATVPAPTWGWDTQRDIRRHTIECGDVVHLQAIAGPLIVATVCVDRAYDALADVHVYGAIVTGVGKPHPAGEKVRSFTLGERVTFARANVIHLEQRAPRR</sequence>
<name>A0A427PL03_9BURK</name>
<dbReference type="Proteomes" id="UP000272140">
    <property type="component" value="Unassembled WGS sequence"/>
</dbReference>
<gene>
    <name evidence="2" type="ORF">EGT41_00625</name>
</gene>
<dbReference type="RefSeq" id="WP_125380571.1">
    <property type="nucleotide sequence ID" value="NZ_CADEUD010000029.1"/>
</dbReference>
<dbReference type="Gene3D" id="1.10.260.40">
    <property type="entry name" value="lambda repressor-like DNA-binding domains"/>
    <property type="match status" value="1"/>
</dbReference>
<reference evidence="3" key="1">
    <citation type="submission" date="2018-11" db="EMBL/GenBank/DDBJ databases">
        <title>FDA dAtabase for Regulatory Grade micrObial Sequences (FDA-ARGOS): Supporting development and validation of Infectious Disease Dx tests.</title>
        <authorList>
            <person name="Goldberg B."/>
            <person name="Campos J."/>
            <person name="Tallon L."/>
            <person name="Sadzewicz L."/>
            <person name="Zhao X."/>
            <person name="Vavikolanu K."/>
            <person name="Mehta A."/>
            <person name="Aluvathingal J."/>
            <person name="Nadendla S."/>
            <person name="Geyer C."/>
            <person name="Nandy P."/>
            <person name="Yan Y."/>
            <person name="Sichtig H."/>
        </authorList>
    </citation>
    <scope>NUCLEOTIDE SEQUENCE [LARGE SCALE GENOMIC DNA]</scope>
    <source>
        <strain evidence="3">FDAARGOS_544</strain>
    </source>
</reference>